<dbReference type="Pfam" id="PF01266">
    <property type="entry name" value="DAO"/>
    <property type="match status" value="1"/>
</dbReference>
<evidence type="ECO:0000313" key="3">
    <source>
        <dbReference type="EMBL" id="MCK6263895.1"/>
    </source>
</evidence>
<protein>
    <submittedName>
        <fullName evidence="3">FAD-dependent oxidoreductase</fullName>
    </submittedName>
</protein>
<keyword evidence="4" id="KW-1185">Reference proteome</keyword>
<proteinExistence type="predicted"/>
<evidence type="ECO:0000256" key="1">
    <source>
        <dbReference type="ARBA" id="ARBA00023002"/>
    </source>
</evidence>
<dbReference type="AlphaFoldDB" id="A0A9X1XKM0"/>
<dbReference type="EMBL" id="JAJHVV010000006">
    <property type="protein sequence ID" value="MCK6263895.1"/>
    <property type="molecule type" value="Genomic_DNA"/>
</dbReference>
<name>A0A9X1XKM0_9VIBR</name>
<sequence>MEKEVKSLKQVKAAIIGGGVSGSTAAVHLSELGISVALLEKGDSLVNGPPICHLHAGGNLYREISSKQCLELLEQSITTVRLFPHTVNRRPTVIATPMADSGDPEQVLNRLDDIKHCYEALIAQDGRNEVLGKPCNYFKSYTKSDLLHLQSRAQPSSPESFDDWIIPFAQHANLDSLKYPVIAVQEYGWSVFRLAASAALILDKVATCEVMTNSALIRAQYDELGWLLTYQDSHGEPQQIRAEYLINACGYQTGSVDDEADYSRDRMVEFKAAYLTKWDSCNQEWPEVIFHGPRGTPQGMAQLTPYANGVFQLHGMTEDITLFKDGLVSSTRSSAQPVLPSRLLGKISSGWPDEVMSERTSKAIHHMGQFIPSFDNAKMVAKPLFGAQQIPGNDATLRSTDVSFESQNYARIEVVKGSSALEAAKKLVSHWQLSLPNNDSIEEQHPVSLSLDYQQVEEKARQLADERAYPQELALRTGSVQ</sequence>
<dbReference type="Gene3D" id="3.50.50.60">
    <property type="entry name" value="FAD/NAD(P)-binding domain"/>
    <property type="match status" value="1"/>
</dbReference>
<dbReference type="InterPro" id="IPR036188">
    <property type="entry name" value="FAD/NAD-bd_sf"/>
</dbReference>
<dbReference type="GO" id="GO:0016491">
    <property type="term" value="F:oxidoreductase activity"/>
    <property type="evidence" value="ECO:0007669"/>
    <property type="project" value="UniProtKB-KW"/>
</dbReference>
<keyword evidence="1" id="KW-0560">Oxidoreductase</keyword>
<comment type="caution">
    <text evidence="3">The sequence shown here is derived from an EMBL/GenBank/DDBJ whole genome shotgun (WGS) entry which is preliminary data.</text>
</comment>
<gene>
    <name evidence="3" type="ORF">KP803_11505</name>
</gene>
<evidence type="ECO:0000259" key="2">
    <source>
        <dbReference type="Pfam" id="PF01266"/>
    </source>
</evidence>
<dbReference type="SUPFAM" id="SSF51905">
    <property type="entry name" value="FAD/NAD(P)-binding domain"/>
    <property type="match status" value="1"/>
</dbReference>
<feature type="domain" description="FAD dependent oxidoreductase" evidence="2">
    <location>
        <begin position="13"/>
        <end position="44"/>
    </location>
</feature>
<accession>A0A9X1XKM0</accession>
<dbReference type="Proteomes" id="UP001139559">
    <property type="component" value="Unassembled WGS sequence"/>
</dbReference>
<dbReference type="InterPro" id="IPR006076">
    <property type="entry name" value="FAD-dep_OxRdtase"/>
</dbReference>
<evidence type="ECO:0000313" key="4">
    <source>
        <dbReference type="Proteomes" id="UP001139559"/>
    </source>
</evidence>
<organism evidence="3 4">
    <name type="scientific">Vibrio amylolyticus</name>
    <dbReference type="NCBI Taxonomy" id="2847292"/>
    <lineage>
        <taxon>Bacteria</taxon>
        <taxon>Pseudomonadati</taxon>
        <taxon>Pseudomonadota</taxon>
        <taxon>Gammaproteobacteria</taxon>
        <taxon>Vibrionales</taxon>
        <taxon>Vibrionaceae</taxon>
        <taxon>Vibrio</taxon>
    </lineage>
</organism>
<dbReference type="RefSeq" id="WP_248008976.1">
    <property type="nucleotide sequence ID" value="NZ_JAJHVV010000006.1"/>
</dbReference>
<reference evidence="3" key="1">
    <citation type="submission" date="2021-11" db="EMBL/GenBank/DDBJ databases">
        <title>Vibrio ZSDE26 sp. nov. and Vibrio ZSDZ34 sp. nov., isolated from coastal seawater in Qingdao.</title>
        <authorList>
            <person name="Zhang P."/>
        </authorList>
    </citation>
    <scope>NUCLEOTIDE SEQUENCE</scope>
    <source>
        <strain evidence="3">ZSDE26</strain>
    </source>
</reference>